<protein>
    <recommendedName>
        <fullName evidence="14">sn-1-specific diacylglycerol lipase</fullName>
        <ecNumber evidence="14">3.1.1.116</ecNumber>
    </recommendedName>
</protein>
<keyword evidence="8" id="KW-0106">Calcium</keyword>
<evidence type="ECO:0000256" key="6">
    <source>
        <dbReference type="ARBA" id="ARBA00022723"/>
    </source>
</evidence>
<feature type="compositionally biased region" description="Polar residues" evidence="15">
    <location>
        <begin position="552"/>
        <end position="565"/>
    </location>
</feature>
<dbReference type="EMBL" id="JANBPY010000921">
    <property type="protein sequence ID" value="KAJ1962735.1"/>
    <property type="molecule type" value="Genomic_DNA"/>
</dbReference>
<evidence type="ECO:0000259" key="16">
    <source>
        <dbReference type="Pfam" id="PF01764"/>
    </source>
</evidence>
<name>A0A9W8ART0_9FUNG</name>
<keyword evidence="12" id="KW-0472">Membrane</keyword>
<comment type="caution">
    <text evidence="17">The sequence shown here is derived from an EMBL/GenBank/DDBJ whole genome shotgun (WGS) entry which is preliminary data.</text>
</comment>
<evidence type="ECO:0000256" key="8">
    <source>
        <dbReference type="ARBA" id="ARBA00022837"/>
    </source>
</evidence>
<dbReference type="GO" id="GO:0005886">
    <property type="term" value="C:plasma membrane"/>
    <property type="evidence" value="ECO:0007669"/>
    <property type="project" value="UniProtKB-SubCell"/>
</dbReference>
<dbReference type="InterPro" id="IPR002921">
    <property type="entry name" value="Fungal_lipase-type"/>
</dbReference>
<dbReference type="GO" id="GO:0016298">
    <property type="term" value="F:lipase activity"/>
    <property type="evidence" value="ECO:0007669"/>
    <property type="project" value="TreeGrafter"/>
</dbReference>
<dbReference type="GO" id="GO:0019369">
    <property type="term" value="P:arachidonate metabolic process"/>
    <property type="evidence" value="ECO:0007669"/>
    <property type="project" value="TreeGrafter"/>
</dbReference>
<evidence type="ECO:0000256" key="3">
    <source>
        <dbReference type="ARBA" id="ARBA00022475"/>
    </source>
</evidence>
<dbReference type="Proteomes" id="UP001150925">
    <property type="component" value="Unassembled WGS sequence"/>
</dbReference>
<comment type="catalytic activity">
    <reaction evidence="13">
        <text>a 1,2-diacyl-sn-glycerol + H2O = a 2-acylglycerol + a fatty acid + H(+)</text>
        <dbReference type="Rhea" id="RHEA:33275"/>
        <dbReference type="ChEBI" id="CHEBI:15377"/>
        <dbReference type="ChEBI" id="CHEBI:15378"/>
        <dbReference type="ChEBI" id="CHEBI:17389"/>
        <dbReference type="ChEBI" id="CHEBI:17815"/>
        <dbReference type="ChEBI" id="CHEBI:28868"/>
        <dbReference type="EC" id="3.1.1.116"/>
    </reaction>
    <physiologicalReaction direction="left-to-right" evidence="13">
        <dbReference type="Rhea" id="RHEA:33276"/>
    </physiologicalReaction>
</comment>
<keyword evidence="3" id="KW-1003">Cell membrane</keyword>
<feature type="region of interest" description="Disordered" evidence="15">
    <location>
        <begin position="316"/>
        <end position="352"/>
    </location>
</feature>
<gene>
    <name evidence="17" type="ORF">IWQ62_003435</name>
</gene>
<feature type="compositionally biased region" description="Low complexity" evidence="15">
    <location>
        <begin position="325"/>
        <end position="345"/>
    </location>
</feature>
<keyword evidence="9" id="KW-0442">Lipid degradation</keyword>
<dbReference type="InterPro" id="IPR052214">
    <property type="entry name" value="DAG_Lipase-Related"/>
</dbReference>
<dbReference type="SUPFAM" id="SSF53474">
    <property type="entry name" value="alpha/beta-Hydrolases"/>
    <property type="match status" value="1"/>
</dbReference>
<feature type="domain" description="Fungal lipase-type" evidence="16">
    <location>
        <begin position="707"/>
        <end position="808"/>
    </location>
</feature>
<keyword evidence="18" id="KW-1185">Reference proteome</keyword>
<comment type="cofactor">
    <cofactor evidence="1">
        <name>Ca(2+)</name>
        <dbReference type="ChEBI" id="CHEBI:29108"/>
    </cofactor>
</comment>
<evidence type="ECO:0000313" key="18">
    <source>
        <dbReference type="Proteomes" id="UP001150925"/>
    </source>
</evidence>
<feature type="region of interest" description="Disordered" evidence="15">
    <location>
        <begin position="370"/>
        <end position="476"/>
    </location>
</feature>
<keyword evidence="4" id="KW-0597">Phosphoprotein</keyword>
<feature type="region of interest" description="Disordered" evidence="15">
    <location>
        <begin position="990"/>
        <end position="1009"/>
    </location>
</feature>
<dbReference type="AlphaFoldDB" id="A0A9W8ART0"/>
<evidence type="ECO:0000256" key="4">
    <source>
        <dbReference type="ARBA" id="ARBA00022553"/>
    </source>
</evidence>
<evidence type="ECO:0000256" key="14">
    <source>
        <dbReference type="ARBA" id="ARBA00026104"/>
    </source>
</evidence>
<proteinExistence type="predicted"/>
<accession>A0A9W8ART0</accession>
<evidence type="ECO:0000256" key="9">
    <source>
        <dbReference type="ARBA" id="ARBA00022963"/>
    </source>
</evidence>
<keyword evidence="5" id="KW-0812">Transmembrane</keyword>
<keyword evidence="10" id="KW-1133">Transmembrane helix</keyword>
<keyword evidence="11" id="KW-0443">Lipid metabolism</keyword>
<evidence type="ECO:0000256" key="7">
    <source>
        <dbReference type="ARBA" id="ARBA00022801"/>
    </source>
</evidence>
<dbReference type="Gene3D" id="3.40.50.1820">
    <property type="entry name" value="alpha/beta hydrolase"/>
    <property type="match status" value="1"/>
</dbReference>
<dbReference type="OrthoDB" id="438440at2759"/>
<keyword evidence="7" id="KW-0378">Hydrolase</keyword>
<reference evidence="17" key="1">
    <citation type="submission" date="2022-07" db="EMBL/GenBank/DDBJ databases">
        <title>Phylogenomic reconstructions and comparative analyses of Kickxellomycotina fungi.</title>
        <authorList>
            <person name="Reynolds N.K."/>
            <person name="Stajich J.E."/>
            <person name="Barry K."/>
            <person name="Grigoriev I.V."/>
            <person name="Crous P."/>
            <person name="Smith M.E."/>
        </authorList>
    </citation>
    <scope>NUCLEOTIDE SEQUENCE</scope>
    <source>
        <strain evidence="17">RSA 1196</strain>
    </source>
</reference>
<dbReference type="Pfam" id="PF01764">
    <property type="entry name" value="Lipase_3"/>
    <property type="match status" value="1"/>
</dbReference>
<dbReference type="EC" id="3.1.1.116" evidence="14"/>
<evidence type="ECO:0000256" key="2">
    <source>
        <dbReference type="ARBA" id="ARBA00004651"/>
    </source>
</evidence>
<evidence type="ECO:0000256" key="15">
    <source>
        <dbReference type="SAM" id="MobiDB-lite"/>
    </source>
</evidence>
<evidence type="ECO:0000256" key="1">
    <source>
        <dbReference type="ARBA" id="ARBA00001913"/>
    </source>
</evidence>
<feature type="region of interest" description="Disordered" evidence="15">
    <location>
        <begin position="527"/>
        <end position="586"/>
    </location>
</feature>
<evidence type="ECO:0000256" key="13">
    <source>
        <dbReference type="ARBA" id="ARBA00024531"/>
    </source>
</evidence>
<keyword evidence="6" id="KW-0479">Metal-binding</keyword>
<feature type="compositionally biased region" description="Polar residues" evidence="15">
    <location>
        <begin position="460"/>
        <end position="473"/>
    </location>
</feature>
<sequence>MEDADTHAEPCTDNPNELSPLPSLPNWINAGLHPTLLHPRLAEAISSMSTMTRLSLRALAVMVETVLEMAQYSSAATMATPHTVVNAALDLVRFCRHHAQWPLTDWAYGLWQFSQSTVARYLPASSVPLARMLENGSALGAYMVYSSYTLAEQFTLAGFQVVSTATRWSIRGADESVRLIDAIFGSTETSRALSAIINLVYKELYDESDFHRLSQRAGHISAFSSLVKALTAFACLQWVTRDRTSSRYRLALVHRASLPLESGSGGLASASDSTLAPTLPSQSNVSAFHNFRDVESGELHETGFVEGAPVTKEKQGAVHLHPVRPSSLSSSPDSDSPVGPDSDYSGRPSGHQWSLNQMEKDLLHQLTEMDSRPEKEHYSHSDTPFSPLKRTHSLGADGPPSSRPNLRRTPSHPAGYAVYPAVTPRSTRSSPAPANGLAEESTPDTFHSSTDLEEPVARQSELSPQPTETTEGQPISPLVSELRAPIQPYPRHPLLTNIARFIRYSSAAYGDRFMRILGINRRYSCSRRPLQRKPSQDDILQNGETRHRSDHSTPTASSRSHTTPHGSRPTWPSRRRSFQQRQHHYQYSRGWSRLGRDISQRPSHVNHHSFATHINVPMEAILYSSYIDLTTMYENKAKKLQTAGKQSANSTLRTEARSISETEPAIGLGQRFLGPWATQGVVTSLPRPSLHALVHYVSVDHHMSAIVLTCRGTLGLSDVLTDLIFHYADVPLPYPDPALEISSAGEKRRSPPRYQTHAGMLQSAQLLAESDSPVFRELKDAMQRYPTYGLLFCGHSLGGGVAALLAILWSRVVLQTPEELAQGDKEYLDHLQHALATSNAPIFTTQDTQVELASTGHQQRLQKETEQQFPKVRLFVTSPASGLPPNRPIHCFAYGVPCVSSADLSVYCRGLITSVVNAHDVVPNLSLGLLHDFKNVATVLASEKDPLAERIVQRVVQTLVRKKRVERTAQFQQSTVRSHRYISARKRAAMGLPSPPSAASLPYTSEANSSDVDLKNKDMSLRLKRAAMMAESLPTRVHEYADWFWSLIKTMRANMSNEKLYPPGDVYILDTVPGPSLVSPSSSVASLSSSYSFGNRSSELPREQHSWSGYNLRDDPTSAPPPSTPDHNRMALYRCLDVTIRFNEIDFHSQMFTEHSPKRYEDNIALLLGEHFESGGE</sequence>
<evidence type="ECO:0000256" key="5">
    <source>
        <dbReference type="ARBA" id="ARBA00022692"/>
    </source>
</evidence>
<dbReference type="PANTHER" id="PTHR45792">
    <property type="entry name" value="DIACYLGLYCEROL LIPASE HOMOLOG-RELATED"/>
    <property type="match status" value="1"/>
</dbReference>
<dbReference type="InterPro" id="IPR029058">
    <property type="entry name" value="AB_hydrolase_fold"/>
</dbReference>
<evidence type="ECO:0000313" key="17">
    <source>
        <dbReference type="EMBL" id="KAJ1962735.1"/>
    </source>
</evidence>
<evidence type="ECO:0000256" key="10">
    <source>
        <dbReference type="ARBA" id="ARBA00022989"/>
    </source>
</evidence>
<feature type="region of interest" description="Disordered" evidence="15">
    <location>
        <begin position="1094"/>
        <end position="1127"/>
    </location>
</feature>
<comment type="subcellular location">
    <subcellularLocation>
        <location evidence="2">Cell membrane</location>
        <topology evidence="2">Multi-pass membrane protein</topology>
    </subcellularLocation>
</comment>
<dbReference type="GO" id="GO:0046340">
    <property type="term" value="P:diacylglycerol catabolic process"/>
    <property type="evidence" value="ECO:0007669"/>
    <property type="project" value="TreeGrafter"/>
</dbReference>
<dbReference type="PANTHER" id="PTHR45792:SF7">
    <property type="entry name" value="PUTATIVE (AFU_ORTHOLOGUE AFUA_6G02710)-RELATED"/>
    <property type="match status" value="1"/>
</dbReference>
<evidence type="ECO:0000256" key="11">
    <source>
        <dbReference type="ARBA" id="ARBA00023098"/>
    </source>
</evidence>
<organism evidence="17 18">
    <name type="scientific">Dispira parvispora</name>
    <dbReference type="NCBI Taxonomy" id="1520584"/>
    <lineage>
        <taxon>Eukaryota</taxon>
        <taxon>Fungi</taxon>
        <taxon>Fungi incertae sedis</taxon>
        <taxon>Zoopagomycota</taxon>
        <taxon>Kickxellomycotina</taxon>
        <taxon>Dimargaritomycetes</taxon>
        <taxon>Dimargaritales</taxon>
        <taxon>Dimargaritaceae</taxon>
        <taxon>Dispira</taxon>
    </lineage>
</organism>
<dbReference type="CDD" id="cd00519">
    <property type="entry name" value="Lipase_3"/>
    <property type="match status" value="1"/>
</dbReference>
<feature type="compositionally biased region" description="Basic residues" evidence="15">
    <location>
        <begin position="573"/>
        <end position="586"/>
    </location>
</feature>
<dbReference type="GO" id="GO:0046872">
    <property type="term" value="F:metal ion binding"/>
    <property type="evidence" value="ECO:0007669"/>
    <property type="project" value="UniProtKB-KW"/>
</dbReference>
<evidence type="ECO:0000256" key="12">
    <source>
        <dbReference type="ARBA" id="ARBA00023136"/>
    </source>
</evidence>
<feature type="compositionally biased region" description="Basic and acidic residues" evidence="15">
    <location>
        <begin position="370"/>
        <end position="380"/>
    </location>
</feature>